<keyword evidence="2" id="KW-0732">Signal</keyword>
<organism evidence="3 4">
    <name type="scientific">Nocardioides zeicaulis</name>
    <dbReference type="NCBI Taxonomy" id="1776857"/>
    <lineage>
        <taxon>Bacteria</taxon>
        <taxon>Bacillati</taxon>
        <taxon>Actinomycetota</taxon>
        <taxon>Actinomycetes</taxon>
        <taxon>Propionibacteriales</taxon>
        <taxon>Nocardioidaceae</taxon>
        <taxon>Nocardioides</taxon>
    </lineage>
</organism>
<reference evidence="3 4" key="1">
    <citation type="submission" date="2024-09" db="EMBL/GenBank/DDBJ databases">
        <authorList>
            <person name="Sun Q."/>
            <person name="Mori K."/>
        </authorList>
    </citation>
    <scope>NUCLEOTIDE SEQUENCE [LARGE SCALE GENOMIC DNA]</scope>
    <source>
        <strain evidence="3 4">CCM 8654</strain>
    </source>
</reference>
<name>A0ABV6E0A4_9ACTN</name>
<accession>A0ABV6E0A4</accession>
<feature type="region of interest" description="Disordered" evidence="1">
    <location>
        <begin position="328"/>
        <end position="352"/>
    </location>
</feature>
<feature type="region of interest" description="Disordered" evidence="1">
    <location>
        <begin position="252"/>
        <end position="280"/>
    </location>
</feature>
<feature type="chain" id="PRO_5045887382" description="WD40 repeat domain-containing protein" evidence="2">
    <location>
        <begin position="23"/>
        <end position="352"/>
    </location>
</feature>
<dbReference type="RefSeq" id="WP_378518067.1">
    <property type="nucleotide sequence ID" value="NZ_CBCSDI010000019.1"/>
</dbReference>
<keyword evidence="4" id="KW-1185">Reference proteome</keyword>
<evidence type="ECO:0000313" key="4">
    <source>
        <dbReference type="Proteomes" id="UP001589698"/>
    </source>
</evidence>
<evidence type="ECO:0000256" key="2">
    <source>
        <dbReference type="SAM" id="SignalP"/>
    </source>
</evidence>
<proteinExistence type="predicted"/>
<dbReference type="Proteomes" id="UP001589698">
    <property type="component" value="Unassembled WGS sequence"/>
</dbReference>
<dbReference type="PROSITE" id="PS51257">
    <property type="entry name" value="PROKAR_LIPOPROTEIN"/>
    <property type="match status" value="1"/>
</dbReference>
<sequence>MRAAARACLVVALVLAAAGCSDDPGGSDDASAWPTWSTAVATDGLVWASGSTVHLPDGSTIDTGDRPAGAYVVAGPGVWFASADAGELEGNELPRLRVATSDGVQDLDAHPAIDSLTSSADGRWLAFIDRLDDGAGAAEAVVVDLDSGEEVVRSSEGLVPDETAGADWTDLYEDAPVGMLGVVDGTAYVQGLGDLVTYDLATGDATTSDLDWDAIRGTDWWASLHRTAPLWNADRSWQVPAQRFGAKPVLESADGERVTTSLPSATGPLGSPDVSGPPLEEWSLGGWIDDTTVVGTTPTRDGSSVDWLTPALITCVVPSGDCEVVEGTEDGVNLPSDRPYGLPPEVSLDPDA</sequence>
<evidence type="ECO:0000256" key="1">
    <source>
        <dbReference type="SAM" id="MobiDB-lite"/>
    </source>
</evidence>
<comment type="caution">
    <text evidence="3">The sequence shown here is derived from an EMBL/GenBank/DDBJ whole genome shotgun (WGS) entry which is preliminary data.</text>
</comment>
<gene>
    <name evidence="3" type="ORF">ACFFJG_07980</name>
</gene>
<evidence type="ECO:0008006" key="5">
    <source>
        <dbReference type="Google" id="ProtNLM"/>
    </source>
</evidence>
<evidence type="ECO:0000313" key="3">
    <source>
        <dbReference type="EMBL" id="MFC0222415.1"/>
    </source>
</evidence>
<protein>
    <recommendedName>
        <fullName evidence="5">WD40 repeat domain-containing protein</fullName>
    </recommendedName>
</protein>
<feature type="signal peptide" evidence="2">
    <location>
        <begin position="1"/>
        <end position="22"/>
    </location>
</feature>
<dbReference type="EMBL" id="JBHLXH010000001">
    <property type="protein sequence ID" value="MFC0222415.1"/>
    <property type="molecule type" value="Genomic_DNA"/>
</dbReference>
<dbReference type="SUPFAM" id="SSF69304">
    <property type="entry name" value="Tricorn protease N-terminal domain"/>
    <property type="match status" value="1"/>
</dbReference>